<dbReference type="Proteomes" id="UP000663836">
    <property type="component" value="Unassembled WGS sequence"/>
</dbReference>
<evidence type="ECO:0000256" key="5">
    <source>
        <dbReference type="ARBA" id="ARBA00023136"/>
    </source>
</evidence>
<organism evidence="7 11">
    <name type="scientific">Rotaria sordida</name>
    <dbReference type="NCBI Taxonomy" id="392033"/>
    <lineage>
        <taxon>Eukaryota</taxon>
        <taxon>Metazoa</taxon>
        <taxon>Spiralia</taxon>
        <taxon>Gnathifera</taxon>
        <taxon>Rotifera</taxon>
        <taxon>Eurotatoria</taxon>
        <taxon>Bdelloidea</taxon>
        <taxon>Philodinida</taxon>
        <taxon>Philodinidae</taxon>
        <taxon>Rotaria</taxon>
    </lineage>
</organism>
<evidence type="ECO:0000256" key="4">
    <source>
        <dbReference type="ARBA" id="ARBA00022989"/>
    </source>
</evidence>
<evidence type="ECO:0000256" key="3">
    <source>
        <dbReference type="ARBA" id="ARBA00022692"/>
    </source>
</evidence>
<evidence type="ECO:0000256" key="1">
    <source>
        <dbReference type="ARBA" id="ARBA00004141"/>
    </source>
</evidence>
<dbReference type="Proteomes" id="UP000663854">
    <property type="component" value="Unassembled WGS sequence"/>
</dbReference>
<keyword evidence="11" id="KW-1185">Reference proteome</keyword>
<dbReference type="GO" id="GO:0016020">
    <property type="term" value="C:membrane"/>
    <property type="evidence" value="ECO:0007669"/>
    <property type="project" value="UniProtKB-SubCell"/>
</dbReference>
<keyword evidence="3 6" id="KW-0812">Transmembrane</keyword>
<accession>A0A813N249</accession>
<feature type="transmembrane region" description="Helical" evidence="6">
    <location>
        <begin position="31"/>
        <end position="49"/>
    </location>
</feature>
<dbReference type="EMBL" id="CAJNOL010000004">
    <property type="protein sequence ID" value="CAF0729164.1"/>
    <property type="molecule type" value="Genomic_DNA"/>
</dbReference>
<feature type="transmembrane region" description="Helical" evidence="6">
    <location>
        <begin position="100"/>
        <end position="130"/>
    </location>
</feature>
<name>A0A813N249_9BILA</name>
<dbReference type="EMBL" id="CAJNOH010000016">
    <property type="protein sequence ID" value="CAF0757391.1"/>
    <property type="molecule type" value="Genomic_DNA"/>
</dbReference>
<dbReference type="Proteomes" id="UP000663870">
    <property type="component" value="Unassembled WGS sequence"/>
</dbReference>
<proteinExistence type="inferred from homology"/>
<feature type="transmembrane region" description="Helical" evidence="6">
    <location>
        <begin position="136"/>
        <end position="156"/>
    </location>
</feature>
<evidence type="ECO:0000313" key="7">
    <source>
        <dbReference type="EMBL" id="CAF0729164.1"/>
    </source>
</evidence>
<keyword evidence="5 6" id="KW-0472">Membrane</keyword>
<evidence type="ECO:0000256" key="2">
    <source>
        <dbReference type="ARBA" id="ARBA00005335"/>
    </source>
</evidence>
<comment type="caution">
    <text evidence="7">The sequence shown here is derived from an EMBL/GenBank/DDBJ whole genome shotgun (WGS) entry which is preliminary data.</text>
</comment>
<dbReference type="InterPro" id="IPR007919">
    <property type="entry name" value="UPF0220"/>
</dbReference>
<gene>
    <name evidence="10" type="ORF">JBS370_LOCUS12481</name>
    <name evidence="7" type="ORF">JXQ802_LOCUS367</name>
    <name evidence="8" type="ORF">PYM288_LOCUS2423</name>
    <name evidence="9" type="ORF">ZHD862_LOCUS1751</name>
</gene>
<dbReference type="EMBL" id="CAJOBD010001019">
    <property type="protein sequence ID" value="CAF3749485.1"/>
    <property type="molecule type" value="Genomic_DNA"/>
</dbReference>
<reference evidence="7" key="1">
    <citation type="submission" date="2021-02" db="EMBL/GenBank/DDBJ databases">
        <authorList>
            <person name="Nowell W R."/>
        </authorList>
    </citation>
    <scope>NUCLEOTIDE SEQUENCE</scope>
</reference>
<evidence type="ECO:0000313" key="10">
    <source>
        <dbReference type="EMBL" id="CAF3749485.1"/>
    </source>
</evidence>
<dbReference type="AlphaFoldDB" id="A0A813N249"/>
<evidence type="ECO:0000313" key="9">
    <source>
        <dbReference type="EMBL" id="CAF0787912.1"/>
    </source>
</evidence>
<comment type="similarity">
    <text evidence="2">Belongs to the UPF0220 family.</text>
</comment>
<dbReference type="PANTHER" id="PTHR13180">
    <property type="entry name" value="SMALL MEMBRANE PROTEIN-RELATED"/>
    <property type="match status" value="1"/>
</dbReference>
<protein>
    <recommendedName>
        <fullName evidence="12">Transmembrane protein 50A</fullName>
    </recommendedName>
</protein>
<evidence type="ECO:0000313" key="11">
    <source>
        <dbReference type="Proteomes" id="UP000663870"/>
    </source>
</evidence>
<dbReference type="EMBL" id="CAJNOT010000031">
    <property type="protein sequence ID" value="CAF0787912.1"/>
    <property type="molecule type" value="Genomic_DNA"/>
</dbReference>
<sequence>MSGLFDDCLPLSYYYEKLNLDKFDIKENRNTIASIIAGSLFGVGWWLIIDVAVRYPSNDHFHKALLTIGIVASLALIFVNSISNSRFRGDYYRDGCIGLVLARVILFLSFLFVFGSVIAGAWIMIALYIIPNAEHVYPGVAVFLQSLFIFASTLTLKFGRTEDE</sequence>
<comment type="subcellular location">
    <subcellularLocation>
        <location evidence="1">Membrane</location>
        <topology evidence="1">Multi-pass membrane protein</topology>
    </subcellularLocation>
</comment>
<dbReference type="Pfam" id="PF05255">
    <property type="entry name" value="UPF0220"/>
    <property type="match status" value="1"/>
</dbReference>
<evidence type="ECO:0008006" key="12">
    <source>
        <dbReference type="Google" id="ProtNLM"/>
    </source>
</evidence>
<evidence type="ECO:0000313" key="8">
    <source>
        <dbReference type="EMBL" id="CAF0757391.1"/>
    </source>
</evidence>
<feature type="transmembrane region" description="Helical" evidence="6">
    <location>
        <begin position="61"/>
        <end position="79"/>
    </location>
</feature>
<keyword evidence="4 6" id="KW-1133">Transmembrane helix</keyword>
<evidence type="ECO:0000256" key="6">
    <source>
        <dbReference type="SAM" id="Phobius"/>
    </source>
</evidence>
<dbReference type="Proteomes" id="UP000663864">
    <property type="component" value="Unassembled WGS sequence"/>
</dbReference>